<keyword evidence="1" id="KW-0812">Transmembrane</keyword>
<accession>A0ABU9Y906</accession>
<keyword evidence="3" id="KW-1185">Reference proteome</keyword>
<organism evidence="2 3">
    <name type="scientific">Sphingomonas oligophenolica</name>
    <dbReference type="NCBI Taxonomy" id="301154"/>
    <lineage>
        <taxon>Bacteria</taxon>
        <taxon>Pseudomonadati</taxon>
        <taxon>Pseudomonadota</taxon>
        <taxon>Alphaproteobacteria</taxon>
        <taxon>Sphingomonadales</taxon>
        <taxon>Sphingomonadaceae</taxon>
        <taxon>Sphingomonas</taxon>
    </lineage>
</organism>
<comment type="caution">
    <text evidence="2">The sequence shown here is derived from an EMBL/GenBank/DDBJ whole genome shotgun (WGS) entry which is preliminary data.</text>
</comment>
<dbReference type="Proteomes" id="UP001419910">
    <property type="component" value="Unassembled WGS sequence"/>
</dbReference>
<feature type="transmembrane region" description="Helical" evidence="1">
    <location>
        <begin position="13"/>
        <end position="33"/>
    </location>
</feature>
<proteinExistence type="predicted"/>
<evidence type="ECO:0000313" key="3">
    <source>
        <dbReference type="Proteomes" id="UP001419910"/>
    </source>
</evidence>
<feature type="transmembrane region" description="Helical" evidence="1">
    <location>
        <begin position="67"/>
        <end position="87"/>
    </location>
</feature>
<evidence type="ECO:0000313" key="2">
    <source>
        <dbReference type="EMBL" id="MEN2792288.1"/>
    </source>
</evidence>
<name>A0ABU9Y906_9SPHN</name>
<reference evidence="2 3" key="1">
    <citation type="submission" date="2024-05" db="EMBL/GenBank/DDBJ databases">
        <authorList>
            <person name="Liu Q."/>
            <person name="Xin Y.-H."/>
        </authorList>
    </citation>
    <scope>NUCLEOTIDE SEQUENCE [LARGE SCALE GENOMIC DNA]</scope>
    <source>
        <strain evidence="2 3">CGMCC 1.10181</strain>
    </source>
</reference>
<keyword evidence="1" id="KW-0472">Membrane</keyword>
<feature type="transmembrane region" description="Helical" evidence="1">
    <location>
        <begin position="40"/>
        <end position="61"/>
    </location>
</feature>
<feature type="transmembrane region" description="Helical" evidence="1">
    <location>
        <begin position="99"/>
        <end position="118"/>
    </location>
</feature>
<protein>
    <submittedName>
        <fullName evidence="2">Uncharacterized protein</fullName>
    </submittedName>
</protein>
<evidence type="ECO:0000256" key="1">
    <source>
        <dbReference type="SAM" id="Phobius"/>
    </source>
</evidence>
<dbReference type="RefSeq" id="WP_343893005.1">
    <property type="nucleotide sequence ID" value="NZ_BAAAEH010000067.1"/>
</dbReference>
<gene>
    <name evidence="2" type="ORF">ABC974_21835</name>
</gene>
<feature type="transmembrane region" description="Helical" evidence="1">
    <location>
        <begin position="138"/>
        <end position="157"/>
    </location>
</feature>
<dbReference type="EMBL" id="JBDIME010000026">
    <property type="protein sequence ID" value="MEN2792288.1"/>
    <property type="molecule type" value="Genomic_DNA"/>
</dbReference>
<keyword evidence="1" id="KW-1133">Transmembrane helix</keyword>
<sequence length="164" mass="17657">MIFGLSVAAFTKLHTLISLIGIAAGLVFLAGLLGRRWLGGWNLAFLAFTILTSVTGFPFLLVHPKIGPPHIVGLISLVDLAIALVALYQFKRVGIWRPVYTITAVIALYLNCFVLVVQSFQKVPFLHPLAPTGSEPPFAIAQGLVLIAFIIAGFLAVRRPVALV</sequence>